<dbReference type="InterPro" id="IPR029058">
    <property type="entry name" value="AB_hydrolase_fold"/>
</dbReference>
<dbReference type="GO" id="GO:0008236">
    <property type="term" value="F:serine-type peptidase activity"/>
    <property type="evidence" value="ECO:0007669"/>
    <property type="project" value="InterPro"/>
</dbReference>
<dbReference type="Pfam" id="PF20434">
    <property type="entry name" value="BD-FAE"/>
    <property type="match status" value="1"/>
</dbReference>
<dbReference type="GO" id="GO:0006508">
    <property type="term" value="P:proteolysis"/>
    <property type="evidence" value="ECO:0007669"/>
    <property type="project" value="InterPro"/>
</dbReference>
<dbReference type="RefSeq" id="WP_105338541.1">
    <property type="nucleotide sequence ID" value="NZ_PUHZ01000025.1"/>
</dbReference>
<comment type="caution">
    <text evidence="5">The sequence shown here is derived from an EMBL/GenBank/DDBJ whole genome shotgun (WGS) entry which is preliminary data.</text>
</comment>
<dbReference type="InterPro" id="IPR001375">
    <property type="entry name" value="Peptidase_S9_cat"/>
</dbReference>
<evidence type="ECO:0000256" key="1">
    <source>
        <dbReference type="ARBA" id="ARBA00022801"/>
    </source>
</evidence>
<dbReference type="OrthoDB" id="234896at2"/>
<dbReference type="InterPro" id="IPR049492">
    <property type="entry name" value="BD-FAE-like_dom"/>
</dbReference>
<keyword evidence="1" id="KW-0378">Hydrolase</keyword>
<dbReference type="AlphaFoldDB" id="A0A2S8GD12"/>
<dbReference type="InterPro" id="IPR050300">
    <property type="entry name" value="GDXG_lipolytic_enzyme"/>
</dbReference>
<dbReference type="PANTHER" id="PTHR48081">
    <property type="entry name" value="AB HYDROLASE SUPERFAMILY PROTEIN C4A8.06C"/>
    <property type="match status" value="1"/>
</dbReference>
<feature type="signal peptide" evidence="2">
    <location>
        <begin position="1"/>
        <end position="26"/>
    </location>
</feature>
<feature type="non-terminal residue" evidence="5">
    <location>
        <position position="525"/>
    </location>
</feature>
<evidence type="ECO:0000259" key="3">
    <source>
        <dbReference type="Pfam" id="PF00326"/>
    </source>
</evidence>
<sequence length="525" mass="56933">MNRTSFAWLMLVVALLCSAISSPLLAEEPTQPVKKLVLPGESFLIDEHPAFILWPSEENRRDPQPWVLYGPTLPAYPDVHERWMHQQLVDAGIAVAGIDVGEAYGSPKSQAAFTALYQELTEKRGFAKKPCLLGRSRGGLWVSSWAIRNTDKVAGIAGIYPVYDLTTYPGLERAAPAYGLSVEELSNTLAEHNPISQADRLAEANIPVFIIHGDHDTVVPLKENSATLAAKYEAAGNGDSLELVIPQGQGHNFWAGFFHCQSLVEFAIDRARVGAGLSPRKKKSLPAPDEAVVYRDLEYAKVGDMPLLLDLYYPKDATAPVPVVVWIHGGGWNKGSKNRCPATWLVEAGYAVASIDYRLTGTAKWPAQIEDCRAAVRWLRSNSQEFQFDAERIGVWGGSAGGHLAALLGTLDVPADEAISSQVQAVCDWYGPSDLLTMPANVIGNGRTAEDVAKSNGAQLLGGPIPDLPKLAREVSPFYQASAGDSPFFIMHGSEDNRVPLSQSEKLHEKLQSVGVPVTLHVVEG</sequence>
<dbReference type="SUPFAM" id="SSF53474">
    <property type="entry name" value="alpha/beta-Hydrolases"/>
    <property type="match status" value="2"/>
</dbReference>
<feature type="domain" description="Peptidase S9 prolyl oligopeptidase catalytic" evidence="3">
    <location>
        <begin position="128"/>
        <end position="253"/>
    </location>
</feature>
<dbReference type="Pfam" id="PF00326">
    <property type="entry name" value="Peptidase_S9"/>
    <property type="match status" value="1"/>
</dbReference>
<gene>
    <name evidence="5" type="ORF">C5Y93_26750</name>
</gene>
<dbReference type="EMBL" id="PUHZ01000025">
    <property type="protein sequence ID" value="PQO41964.1"/>
    <property type="molecule type" value="Genomic_DNA"/>
</dbReference>
<proteinExistence type="predicted"/>
<evidence type="ECO:0000313" key="5">
    <source>
        <dbReference type="EMBL" id="PQO41964.1"/>
    </source>
</evidence>
<organism evidence="5 6">
    <name type="scientific">Blastopirellula marina</name>
    <dbReference type="NCBI Taxonomy" id="124"/>
    <lineage>
        <taxon>Bacteria</taxon>
        <taxon>Pseudomonadati</taxon>
        <taxon>Planctomycetota</taxon>
        <taxon>Planctomycetia</taxon>
        <taxon>Pirellulales</taxon>
        <taxon>Pirellulaceae</taxon>
        <taxon>Blastopirellula</taxon>
    </lineage>
</organism>
<feature type="chain" id="PRO_5015572829" description="Alpha/beta hydrolase" evidence="2">
    <location>
        <begin position="27"/>
        <end position="525"/>
    </location>
</feature>
<feature type="domain" description="BD-FAE-like" evidence="4">
    <location>
        <begin position="309"/>
        <end position="511"/>
    </location>
</feature>
<name>A0A2S8GD12_9BACT</name>
<reference evidence="5 6" key="1">
    <citation type="submission" date="2018-02" db="EMBL/GenBank/DDBJ databases">
        <title>Comparative genomes isolates from brazilian mangrove.</title>
        <authorList>
            <person name="Araujo J.E."/>
            <person name="Taketani R.G."/>
            <person name="Silva M.C.P."/>
            <person name="Loureco M.V."/>
            <person name="Andreote F.D."/>
        </authorList>
    </citation>
    <scope>NUCLEOTIDE SEQUENCE [LARGE SCALE GENOMIC DNA]</scope>
    <source>
        <strain evidence="5 6">Nap-Phe MGV</strain>
    </source>
</reference>
<evidence type="ECO:0000259" key="4">
    <source>
        <dbReference type="Pfam" id="PF20434"/>
    </source>
</evidence>
<dbReference type="PANTHER" id="PTHR48081:SF13">
    <property type="entry name" value="ALPHA_BETA HYDROLASE"/>
    <property type="match status" value="1"/>
</dbReference>
<accession>A0A2S8GD12</accession>
<keyword evidence="2" id="KW-0732">Signal</keyword>
<dbReference type="Proteomes" id="UP000237819">
    <property type="component" value="Unassembled WGS sequence"/>
</dbReference>
<evidence type="ECO:0000256" key="2">
    <source>
        <dbReference type="SAM" id="SignalP"/>
    </source>
</evidence>
<evidence type="ECO:0000313" key="6">
    <source>
        <dbReference type="Proteomes" id="UP000237819"/>
    </source>
</evidence>
<dbReference type="Gene3D" id="3.40.50.1820">
    <property type="entry name" value="alpha/beta hydrolase"/>
    <property type="match status" value="2"/>
</dbReference>
<protein>
    <recommendedName>
        <fullName evidence="7">Alpha/beta hydrolase</fullName>
    </recommendedName>
</protein>
<evidence type="ECO:0008006" key="7">
    <source>
        <dbReference type="Google" id="ProtNLM"/>
    </source>
</evidence>